<evidence type="ECO:0000256" key="5">
    <source>
        <dbReference type="ARBA" id="ARBA00048988"/>
    </source>
</evidence>
<evidence type="ECO:0000259" key="8">
    <source>
        <dbReference type="PROSITE" id="PS51194"/>
    </source>
</evidence>
<dbReference type="GO" id="GO:0003676">
    <property type="term" value="F:nucleic acid binding"/>
    <property type="evidence" value="ECO:0007669"/>
    <property type="project" value="InterPro"/>
</dbReference>
<dbReference type="InterPro" id="IPR050474">
    <property type="entry name" value="Hel308_SKI2-like"/>
</dbReference>
<dbReference type="STRING" id="478820.A0A196S3Y9"/>
<keyword evidence="10" id="KW-1185">Reference proteome</keyword>
<dbReference type="Proteomes" id="UP000078348">
    <property type="component" value="Unassembled WGS sequence"/>
</dbReference>
<dbReference type="Pfam" id="PF00270">
    <property type="entry name" value="DEAD"/>
    <property type="match status" value="1"/>
</dbReference>
<dbReference type="Gene3D" id="3.40.50.300">
    <property type="entry name" value="P-loop containing nucleotide triphosphate hydrolases"/>
    <property type="match status" value="2"/>
</dbReference>
<proteinExistence type="predicted"/>
<dbReference type="InterPro" id="IPR046931">
    <property type="entry name" value="HTH_61"/>
</dbReference>
<gene>
    <name evidence="9" type="ORF">AV274_6476</name>
</gene>
<evidence type="ECO:0000313" key="10">
    <source>
        <dbReference type="Proteomes" id="UP000078348"/>
    </source>
</evidence>
<dbReference type="Gene3D" id="1.10.3380.20">
    <property type="match status" value="1"/>
</dbReference>
<sequence length="980" mass="110994">MDALAEWSAESGEKNPDPAANPRCTTEILYKKGPEYSVASLYAEWCDSHSNEPEVSSTSFPCSEASFPLPPKRSIDSFPNHQIPLSYFGLPPMIVEFYQKKGIVSLYEWQSRCLLTEGVMEGRNLTYTAPTSGGKTLVAEILLWRRLFHNPFSNRAIVVLPYVSLVVEKYEQLHSVLRGKEMNGERIKVGCYYGNKSGRRHREHVVVCTIEKANNIINHLIKTKSIRKYRTVVVDEAHMIGDRARGYLLELLINKLLFLQAAEGLDLQLICLSATLPNIGDIVRYTNSACFVATQRPNRLSEYLICNNQIFSPSNHLLSSYKAFSGIDFVVEPVRTTLSMRQLALDLCNREANQNKLVIMFVATKAGCERMMNELLGYVSDTCGGRGVLGEERESCLQVARKLEALPTCSAALVKAVAHGVCYHHAGLSLDERQILETAIRARVIRVTIATTTLAVGVDFPVDVVVLYTLKSGGADIAAGEYKQMIGRAGRYAAGEVFVIEHPENKQKALQLMNQRSPEVRSVLTRQERGLTRALLECVCLGLITSCASLHLYVRHTLVAQQFTEVELRENVEDALQFLQSHQIITAVRFEDQYLIQPTRLGRAISASSLPIEESVLVYRDLYLHQTHVSLQSNLFLVYLVTPTFVTPTPRWDVFERLFQSLKPADRTIASRIGIEEEYIVYCSQFRPKPYEPSLHSTPTSEEYRYLIHRRFYGALLLRDLGCCGGNERLLSDVEKLYRVDHGELQRFWETCEMYVQLVRSMCEALNWSVLVRLLNSLRSWFKSRIPRSFECFLHEEDHIPLACLQVLVSEELEVKDVAEMSAEQLCGLLRSGCGNVMGMETLGGCEVKGAEIRMARRRDFEWFLDDMMRISEVMKRRACERRVRLAGNRELTKLLEELNANGDMSILLSPLASESRKLQNAMENEESEGERSDGVLSVSEGERSEREEEERGKKQCCLENYGSGECVLTSEKLHNYSVL</sequence>
<dbReference type="SUPFAM" id="SSF52540">
    <property type="entry name" value="P-loop containing nucleoside triphosphate hydrolases"/>
    <property type="match status" value="1"/>
</dbReference>
<evidence type="ECO:0000313" key="9">
    <source>
        <dbReference type="EMBL" id="OAO11863.1"/>
    </source>
</evidence>
<organism evidence="9 10">
    <name type="scientific">Blastocystis sp. subtype 1 (strain ATCC 50177 / NandII)</name>
    <dbReference type="NCBI Taxonomy" id="478820"/>
    <lineage>
        <taxon>Eukaryota</taxon>
        <taxon>Sar</taxon>
        <taxon>Stramenopiles</taxon>
        <taxon>Bigyra</taxon>
        <taxon>Opalozoa</taxon>
        <taxon>Opalinata</taxon>
        <taxon>Blastocystidae</taxon>
        <taxon>Blastocystis</taxon>
    </lineage>
</organism>
<feature type="domain" description="Helicase C-terminal" evidence="8">
    <location>
        <begin position="339"/>
        <end position="532"/>
    </location>
</feature>
<keyword evidence="4" id="KW-0067">ATP-binding</keyword>
<comment type="caution">
    <text evidence="9">The sequence shown here is derived from an EMBL/GenBank/DDBJ whole genome shotgun (WGS) entry which is preliminary data.</text>
</comment>
<reference evidence="9 10" key="1">
    <citation type="submission" date="2016-05" db="EMBL/GenBank/DDBJ databases">
        <title>Nuclear genome of Blastocystis sp. subtype 1 NandII.</title>
        <authorList>
            <person name="Gentekaki E."/>
            <person name="Curtis B."/>
            <person name="Stairs C."/>
            <person name="Eme L."/>
            <person name="Herman E."/>
            <person name="Klimes V."/>
            <person name="Arias M.C."/>
            <person name="Elias M."/>
            <person name="Hilliou F."/>
            <person name="Klute M."/>
            <person name="Malik S.-B."/>
            <person name="Pightling A."/>
            <person name="Rachubinski R."/>
            <person name="Salas D."/>
            <person name="Schlacht A."/>
            <person name="Suga H."/>
            <person name="Archibald J."/>
            <person name="Ball S.G."/>
            <person name="Clark G."/>
            <person name="Dacks J."/>
            <person name="Van Der Giezen M."/>
            <person name="Tsaousis A."/>
            <person name="Roger A."/>
        </authorList>
    </citation>
    <scope>NUCLEOTIDE SEQUENCE [LARGE SCALE GENOMIC DNA]</scope>
    <source>
        <strain evidence="10">ATCC 50177 / NandII</strain>
    </source>
</reference>
<dbReference type="Pfam" id="PF21099">
    <property type="entry name" value="POLQ_helical"/>
    <property type="match status" value="1"/>
</dbReference>
<keyword evidence="1" id="KW-0547">Nucleotide-binding</keyword>
<protein>
    <submittedName>
        <fullName evidence="9">DNA polymerase theta subunit</fullName>
    </submittedName>
</protein>
<dbReference type="PANTHER" id="PTHR47961">
    <property type="entry name" value="DNA POLYMERASE THETA, PUTATIVE (AFU_ORTHOLOGUE AFUA_1G05260)-RELATED"/>
    <property type="match status" value="1"/>
</dbReference>
<dbReference type="InterPro" id="IPR011545">
    <property type="entry name" value="DEAD/DEAH_box_helicase_dom"/>
</dbReference>
<dbReference type="GO" id="GO:0043138">
    <property type="term" value="F:3'-5' DNA helicase activity"/>
    <property type="evidence" value="ECO:0007669"/>
    <property type="project" value="UniProtKB-EC"/>
</dbReference>
<feature type="region of interest" description="Disordered" evidence="6">
    <location>
        <begin position="918"/>
        <end position="955"/>
    </location>
</feature>
<dbReference type="PROSITE" id="PS51192">
    <property type="entry name" value="HELICASE_ATP_BIND_1"/>
    <property type="match status" value="1"/>
</dbReference>
<evidence type="ECO:0000259" key="7">
    <source>
        <dbReference type="PROSITE" id="PS51192"/>
    </source>
</evidence>
<dbReference type="InterPro" id="IPR027417">
    <property type="entry name" value="P-loop_NTPase"/>
</dbReference>
<dbReference type="Pfam" id="PF20470">
    <property type="entry name" value="HTH_61"/>
    <property type="match status" value="1"/>
</dbReference>
<evidence type="ECO:0000256" key="4">
    <source>
        <dbReference type="ARBA" id="ARBA00022840"/>
    </source>
</evidence>
<keyword evidence="3" id="KW-0347">Helicase</keyword>
<dbReference type="SMART" id="SM00490">
    <property type="entry name" value="HELICc"/>
    <property type="match status" value="1"/>
</dbReference>
<dbReference type="InterPro" id="IPR036390">
    <property type="entry name" value="WH_DNA-bd_sf"/>
</dbReference>
<evidence type="ECO:0000256" key="6">
    <source>
        <dbReference type="SAM" id="MobiDB-lite"/>
    </source>
</evidence>
<dbReference type="GO" id="GO:0005524">
    <property type="term" value="F:ATP binding"/>
    <property type="evidence" value="ECO:0007669"/>
    <property type="project" value="UniProtKB-KW"/>
</dbReference>
<dbReference type="GO" id="GO:0016787">
    <property type="term" value="F:hydrolase activity"/>
    <property type="evidence" value="ECO:0007669"/>
    <property type="project" value="UniProtKB-KW"/>
</dbReference>
<dbReference type="Pfam" id="PF00271">
    <property type="entry name" value="Helicase_C"/>
    <property type="match status" value="1"/>
</dbReference>
<evidence type="ECO:0000256" key="3">
    <source>
        <dbReference type="ARBA" id="ARBA00022806"/>
    </source>
</evidence>
<name>A0A196S3Y9_BLAHN</name>
<dbReference type="InterPro" id="IPR001650">
    <property type="entry name" value="Helicase_C-like"/>
</dbReference>
<accession>A0A196S3Y9</accession>
<dbReference type="PANTHER" id="PTHR47961:SF6">
    <property type="entry name" value="DNA-DIRECTED DNA POLYMERASE"/>
    <property type="match status" value="1"/>
</dbReference>
<dbReference type="SUPFAM" id="SSF158702">
    <property type="entry name" value="Sec63 N-terminal domain-like"/>
    <property type="match status" value="1"/>
</dbReference>
<feature type="compositionally biased region" description="Basic and acidic residues" evidence="6">
    <location>
        <begin position="941"/>
        <end position="954"/>
    </location>
</feature>
<dbReference type="SMART" id="SM00487">
    <property type="entry name" value="DEXDc"/>
    <property type="match status" value="1"/>
</dbReference>
<dbReference type="EMBL" id="LXWW01000577">
    <property type="protein sequence ID" value="OAO11863.1"/>
    <property type="molecule type" value="Genomic_DNA"/>
</dbReference>
<dbReference type="OrthoDB" id="275278at2759"/>
<evidence type="ECO:0000256" key="1">
    <source>
        <dbReference type="ARBA" id="ARBA00022741"/>
    </source>
</evidence>
<dbReference type="AlphaFoldDB" id="A0A196S3Y9"/>
<keyword evidence="2" id="KW-0378">Hydrolase</keyword>
<dbReference type="InterPro" id="IPR014001">
    <property type="entry name" value="Helicase_ATP-bd"/>
</dbReference>
<feature type="domain" description="Helicase ATP-binding" evidence="7">
    <location>
        <begin position="116"/>
        <end position="278"/>
    </location>
</feature>
<dbReference type="PROSITE" id="PS51194">
    <property type="entry name" value="HELICASE_CTER"/>
    <property type="match status" value="1"/>
</dbReference>
<feature type="region of interest" description="Disordered" evidence="6">
    <location>
        <begin position="1"/>
        <end position="23"/>
    </location>
</feature>
<dbReference type="InterPro" id="IPR048960">
    <property type="entry name" value="POLQ-like_helical"/>
</dbReference>
<comment type="catalytic activity">
    <reaction evidence="5">
        <text>ATP + H2O = ADP + phosphate + H(+)</text>
        <dbReference type="Rhea" id="RHEA:13065"/>
        <dbReference type="ChEBI" id="CHEBI:15377"/>
        <dbReference type="ChEBI" id="CHEBI:15378"/>
        <dbReference type="ChEBI" id="CHEBI:30616"/>
        <dbReference type="ChEBI" id="CHEBI:43474"/>
        <dbReference type="ChEBI" id="CHEBI:456216"/>
        <dbReference type="EC" id="5.6.2.4"/>
    </reaction>
</comment>
<evidence type="ECO:0000256" key="2">
    <source>
        <dbReference type="ARBA" id="ARBA00022801"/>
    </source>
</evidence>
<dbReference type="SUPFAM" id="SSF46785">
    <property type="entry name" value="Winged helix' DNA-binding domain"/>
    <property type="match status" value="1"/>
</dbReference>